<accession>A0A1N7GIE2</accession>
<organism evidence="2 3">
    <name type="scientific">Microbispora rosea</name>
    <dbReference type="NCBI Taxonomy" id="58117"/>
    <lineage>
        <taxon>Bacteria</taxon>
        <taxon>Bacillati</taxon>
        <taxon>Actinomycetota</taxon>
        <taxon>Actinomycetes</taxon>
        <taxon>Streptosporangiales</taxon>
        <taxon>Streptosporangiaceae</taxon>
        <taxon>Microbispora</taxon>
    </lineage>
</organism>
<evidence type="ECO:0000313" key="2">
    <source>
        <dbReference type="EMBL" id="SIS12351.1"/>
    </source>
</evidence>
<reference evidence="3" key="1">
    <citation type="submission" date="2017-01" db="EMBL/GenBank/DDBJ databases">
        <authorList>
            <person name="Varghese N."/>
            <person name="Submissions S."/>
        </authorList>
    </citation>
    <scope>NUCLEOTIDE SEQUENCE [LARGE SCALE GENOMIC DNA]</scope>
    <source>
        <strain evidence="3">ATCC 12950</strain>
    </source>
</reference>
<gene>
    <name evidence="2" type="ORF">SAMN05421833_12958</name>
</gene>
<sequence length="41" mass="4525">MTKNSARKKAIRARQTATGEAYNAARRALDVPDTGPDLPRR</sequence>
<dbReference type="RefSeq" id="WP_275409761.1">
    <property type="nucleotide sequence ID" value="NZ_FTNI01000029.1"/>
</dbReference>
<protein>
    <submittedName>
        <fullName evidence="2">Uncharacterized protein</fullName>
    </submittedName>
</protein>
<feature type="compositionally biased region" description="Basic residues" evidence="1">
    <location>
        <begin position="1"/>
        <end position="12"/>
    </location>
</feature>
<evidence type="ECO:0000256" key="1">
    <source>
        <dbReference type="SAM" id="MobiDB-lite"/>
    </source>
</evidence>
<feature type="region of interest" description="Disordered" evidence="1">
    <location>
        <begin position="1"/>
        <end position="41"/>
    </location>
</feature>
<dbReference type="EMBL" id="FTNI01000029">
    <property type="protein sequence ID" value="SIS12351.1"/>
    <property type="molecule type" value="Genomic_DNA"/>
</dbReference>
<proteinExistence type="predicted"/>
<dbReference type="AlphaFoldDB" id="A0A1N7GIE2"/>
<evidence type="ECO:0000313" key="3">
    <source>
        <dbReference type="Proteomes" id="UP000186096"/>
    </source>
</evidence>
<name>A0A1N7GIE2_9ACTN</name>
<dbReference type="Proteomes" id="UP000186096">
    <property type="component" value="Unassembled WGS sequence"/>
</dbReference>
<keyword evidence="3" id="KW-1185">Reference proteome</keyword>